<feature type="compositionally biased region" description="Basic residues" evidence="1">
    <location>
        <begin position="108"/>
        <end position="121"/>
    </location>
</feature>
<reference evidence="2" key="2">
    <citation type="submission" date="2020-05" db="UniProtKB">
        <authorList>
            <consortium name="EnsemblMetazoa"/>
        </authorList>
    </citation>
    <scope>IDENTIFICATION</scope>
    <source>
        <strain evidence="2">LVP_AGWG</strain>
    </source>
</reference>
<feature type="compositionally biased region" description="Pro residues" evidence="1">
    <location>
        <begin position="174"/>
        <end position="185"/>
    </location>
</feature>
<dbReference type="InParanoid" id="A0A6I8U865"/>
<gene>
    <name evidence="2" type="primary">110677979</name>
</gene>
<dbReference type="Proteomes" id="UP000008820">
    <property type="component" value="Chromosome 3"/>
</dbReference>
<feature type="compositionally biased region" description="Low complexity" evidence="1">
    <location>
        <begin position="33"/>
        <end position="49"/>
    </location>
</feature>
<organism evidence="2 3">
    <name type="scientific">Aedes aegypti</name>
    <name type="common">Yellowfever mosquito</name>
    <name type="synonym">Culex aegypti</name>
    <dbReference type="NCBI Taxonomy" id="7159"/>
    <lineage>
        <taxon>Eukaryota</taxon>
        <taxon>Metazoa</taxon>
        <taxon>Ecdysozoa</taxon>
        <taxon>Arthropoda</taxon>
        <taxon>Hexapoda</taxon>
        <taxon>Insecta</taxon>
        <taxon>Pterygota</taxon>
        <taxon>Neoptera</taxon>
        <taxon>Endopterygota</taxon>
        <taxon>Diptera</taxon>
        <taxon>Nematocera</taxon>
        <taxon>Culicoidea</taxon>
        <taxon>Culicidae</taxon>
        <taxon>Culicinae</taxon>
        <taxon>Aedini</taxon>
        <taxon>Aedes</taxon>
        <taxon>Stegomyia</taxon>
    </lineage>
</organism>
<dbReference type="OrthoDB" id="7744875at2759"/>
<evidence type="ECO:0000256" key="1">
    <source>
        <dbReference type="SAM" id="MobiDB-lite"/>
    </source>
</evidence>
<reference evidence="2 3" key="1">
    <citation type="submission" date="2017-06" db="EMBL/GenBank/DDBJ databases">
        <title>Aedes aegypti genome working group (AGWG) sequencing and assembly.</title>
        <authorList>
            <consortium name="Aedes aegypti Genome Working Group (AGWG)"/>
            <person name="Matthews B.J."/>
        </authorList>
    </citation>
    <scope>NUCLEOTIDE SEQUENCE [LARGE SCALE GENOMIC DNA]</scope>
    <source>
        <strain evidence="2 3">LVP_AGWG</strain>
    </source>
</reference>
<dbReference type="AlphaFoldDB" id="A0A6I8U865"/>
<sequence>MATTFLQLSQDHLKQPGMKLFPNYTPPIPPHHNNSNSSSSATTATTTASGNFSTMSNNVNNHHYHQITYQTQTLAPLRLNQDHFSSSKTNTLGGVVGPNGLPNGRPKYQTHHHHHHHHHDGLHHEQQQHQHPPHHPLSSDHELDVDGCSRSASISAASGCDNEDDSNSATTSPPHSPTSPTPPELPIRNGLLPGNYNVNTLNHNIIVGNGKMATGTATAATSNTGGRKTMRHYH</sequence>
<accession>A0A6I8U865</accession>
<keyword evidence="3" id="KW-1185">Reference proteome</keyword>
<evidence type="ECO:0000313" key="3">
    <source>
        <dbReference type="Proteomes" id="UP000008820"/>
    </source>
</evidence>
<dbReference type="EnsemblMetazoa" id="AAEL026884-RA">
    <property type="protein sequence ID" value="AAEL026884-PA"/>
    <property type="gene ID" value="AAEL026884"/>
</dbReference>
<proteinExistence type="predicted"/>
<name>A0A6I8U865_AEDAE</name>
<feature type="region of interest" description="Disordered" evidence="1">
    <location>
        <begin position="84"/>
        <end position="191"/>
    </location>
</feature>
<feature type="region of interest" description="Disordered" evidence="1">
    <location>
        <begin position="16"/>
        <end position="56"/>
    </location>
</feature>
<protein>
    <submittedName>
        <fullName evidence="2">Uncharacterized protein</fullName>
    </submittedName>
</protein>
<evidence type="ECO:0000313" key="2">
    <source>
        <dbReference type="EnsemblMetazoa" id="AAEL026884-PA"/>
    </source>
</evidence>